<accession>A0ABT4AN59</accession>
<feature type="chain" id="PRO_5045721579" evidence="1">
    <location>
        <begin position="32"/>
        <end position="332"/>
    </location>
</feature>
<dbReference type="RefSeq" id="WP_267541681.1">
    <property type="nucleotide sequence ID" value="NZ_JAPNKA010000001.1"/>
</dbReference>
<dbReference type="PROSITE" id="PS00018">
    <property type="entry name" value="EF_HAND_1"/>
    <property type="match status" value="2"/>
</dbReference>
<evidence type="ECO:0000259" key="2">
    <source>
        <dbReference type="PROSITE" id="PS51766"/>
    </source>
</evidence>
<sequence>MNTQSVRSPRFAHVLVALLVTLSLQSREAAAEPFDEEHIIILLDRSGSMQATRSDGQSRFFEAIRRARIYVGKPKALPTEYSVWSFEGSASTQESGFGDAGSTTGVLNGLQVGNGVTPLAKAVCDAVDVLLNHKPGVNASKRLYLVSDGEENSTPLDSPCYGPSSVGTYPNLTMDSWQWKVRNMLKTGDPLREDNSDYALVFDVDVFDNYVSLRSGSSPVYEVSYEGKGLVTTASLLPASYLAFLRGVATDSGGTFTTVPDSGPAPIPGDTNQDNCVNATDFYHVLNNFGRPVPPASPTADLNRDGVVNYSDYSIVVNNQGAGCSSGPAHLR</sequence>
<dbReference type="SUPFAM" id="SSF53300">
    <property type="entry name" value="vWA-like"/>
    <property type="match status" value="1"/>
</dbReference>
<name>A0ABT4AN59_9BACT</name>
<dbReference type="SUPFAM" id="SSF63446">
    <property type="entry name" value="Type I dockerin domain"/>
    <property type="match status" value="1"/>
</dbReference>
<dbReference type="PROSITE" id="PS51766">
    <property type="entry name" value="DOCKERIN"/>
    <property type="match status" value="1"/>
</dbReference>
<dbReference type="InterPro" id="IPR016134">
    <property type="entry name" value="Dockerin_dom"/>
</dbReference>
<evidence type="ECO:0000313" key="4">
    <source>
        <dbReference type="Proteomes" id="UP001207654"/>
    </source>
</evidence>
<dbReference type="Gene3D" id="1.10.1330.10">
    <property type="entry name" value="Dockerin domain"/>
    <property type="match status" value="1"/>
</dbReference>
<evidence type="ECO:0000256" key="1">
    <source>
        <dbReference type="SAM" id="SignalP"/>
    </source>
</evidence>
<dbReference type="Pfam" id="PF00404">
    <property type="entry name" value="Dockerin_1"/>
    <property type="match status" value="1"/>
</dbReference>
<dbReference type="InterPro" id="IPR036465">
    <property type="entry name" value="vWFA_dom_sf"/>
</dbReference>
<dbReference type="InterPro" id="IPR018247">
    <property type="entry name" value="EF_Hand_1_Ca_BS"/>
</dbReference>
<feature type="domain" description="Dockerin" evidence="2">
    <location>
        <begin position="264"/>
        <end position="329"/>
    </location>
</feature>
<gene>
    <name evidence="3" type="ORF">OV287_52755</name>
</gene>
<evidence type="ECO:0000313" key="3">
    <source>
        <dbReference type="EMBL" id="MCY1083138.1"/>
    </source>
</evidence>
<dbReference type="InterPro" id="IPR036439">
    <property type="entry name" value="Dockerin_dom_sf"/>
</dbReference>
<keyword evidence="1" id="KW-0732">Signal</keyword>
<proteinExistence type="predicted"/>
<organism evidence="3 4">
    <name type="scientific">Archangium lansingense</name>
    <dbReference type="NCBI Taxonomy" id="2995310"/>
    <lineage>
        <taxon>Bacteria</taxon>
        <taxon>Pseudomonadati</taxon>
        <taxon>Myxococcota</taxon>
        <taxon>Myxococcia</taxon>
        <taxon>Myxococcales</taxon>
        <taxon>Cystobacterineae</taxon>
        <taxon>Archangiaceae</taxon>
        <taxon>Archangium</taxon>
    </lineage>
</organism>
<dbReference type="InterPro" id="IPR002105">
    <property type="entry name" value="Dockerin_1_rpt"/>
</dbReference>
<comment type="caution">
    <text evidence="3">The sequence shown here is derived from an EMBL/GenBank/DDBJ whole genome shotgun (WGS) entry which is preliminary data.</text>
</comment>
<reference evidence="3 4" key="1">
    <citation type="submission" date="2022-11" db="EMBL/GenBank/DDBJ databases">
        <title>Minimal conservation of predation-associated metabolite biosynthetic gene clusters underscores biosynthetic potential of Myxococcota including descriptions for ten novel species: Archangium lansinium sp. nov., Myxococcus landrumus sp. nov., Nannocystis bai.</title>
        <authorList>
            <person name="Ahearne A."/>
            <person name="Stevens C."/>
            <person name="Phillips K."/>
        </authorList>
    </citation>
    <scope>NUCLEOTIDE SEQUENCE [LARGE SCALE GENOMIC DNA]</scope>
    <source>
        <strain evidence="3 4">MIWBW</strain>
    </source>
</reference>
<feature type="signal peptide" evidence="1">
    <location>
        <begin position="1"/>
        <end position="31"/>
    </location>
</feature>
<protein>
    <submittedName>
        <fullName evidence="3">Dockerin type I domain-containing protein</fullName>
    </submittedName>
</protein>
<dbReference type="Pfam" id="PF13519">
    <property type="entry name" value="VWA_2"/>
    <property type="match status" value="1"/>
</dbReference>
<keyword evidence="4" id="KW-1185">Reference proteome</keyword>
<dbReference type="Proteomes" id="UP001207654">
    <property type="component" value="Unassembled WGS sequence"/>
</dbReference>
<dbReference type="Gene3D" id="3.40.50.410">
    <property type="entry name" value="von Willebrand factor, type A domain"/>
    <property type="match status" value="1"/>
</dbReference>
<dbReference type="EMBL" id="JAPNKA010000001">
    <property type="protein sequence ID" value="MCY1083138.1"/>
    <property type="molecule type" value="Genomic_DNA"/>
</dbReference>
<dbReference type="InterPro" id="IPR002035">
    <property type="entry name" value="VWF_A"/>
</dbReference>